<evidence type="ECO:0000313" key="7">
    <source>
        <dbReference type="EMBL" id="KAJ8600360.1"/>
    </source>
</evidence>
<dbReference type="PROSITE" id="PS50865">
    <property type="entry name" value="ZF_MYND_2"/>
    <property type="match status" value="1"/>
</dbReference>
<sequence>MRIETEEDDHVRFSFHEESLYGEEEEEEDADLVEVTEDSEKAEKAAAKARELKGTPVCSAACCSKDAGLRCSRCGVWYCSERCQRKHWREHRTVCKRREEAVGLHLKGNVFSTQKAPAAVVGEKKKKKKKGPTIFVEDDSDSEPPPVPEEVIEIEAMCVPRYAANEDP</sequence>
<comment type="caution">
    <text evidence="7">The sequence shown here is derived from an EMBL/GenBank/DDBJ whole genome shotgun (WGS) entry which is preliminary data.</text>
</comment>
<keyword evidence="2 4" id="KW-0863">Zinc-finger</keyword>
<dbReference type="Proteomes" id="UP001230188">
    <property type="component" value="Unassembled WGS sequence"/>
</dbReference>
<keyword evidence="8" id="KW-1185">Reference proteome</keyword>
<accession>A0AAD7XLF5</accession>
<dbReference type="InterPro" id="IPR013087">
    <property type="entry name" value="Znf_C2H2_type"/>
</dbReference>
<feature type="domain" description="MYND-type" evidence="6">
    <location>
        <begin position="59"/>
        <end position="95"/>
    </location>
</feature>
<name>A0AAD7XLF5_9STRA</name>
<gene>
    <name evidence="7" type="ORF">CTAYLR_000691</name>
</gene>
<evidence type="ECO:0000256" key="5">
    <source>
        <dbReference type="SAM" id="MobiDB-lite"/>
    </source>
</evidence>
<evidence type="ECO:0000256" key="1">
    <source>
        <dbReference type="ARBA" id="ARBA00022723"/>
    </source>
</evidence>
<dbReference type="AlphaFoldDB" id="A0AAD7XLF5"/>
<evidence type="ECO:0000256" key="4">
    <source>
        <dbReference type="PROSITE-ProRule" id="PRU00134"/>
    </source>
</evidence>
<dbReference type="PROSITE" id="PS00028">
    <property type="entry name" value="ZINC_FINGER_C2H2_1"/>
    <property type="match status" value="1"/>
</dbReference>
<reference evidence="7" key="1">
    <citation type="submission" date="2023-01" db="EMBL/GenBank/DDBJ databases">
        <title>Metagenome sequencing of chrysophaentin producing Chrysophaeum taylorii.</title>
        <authorList>
            <person name="Davison J."/>
            <person name="Bewley C."/>
        </authorList>
    </citation>
    <scope>NUCLEOTIDE SEQUENCE</scope>
    <source>
        <strain evidence="7">NIES-1699</strain>
    </source>
</reference>
<keyword evidence="3" id="KW-0862">Zinc</keyword>
<dbReference type="GO" id="GO:0008270">
    <property type="term" value="F:zinc ion binding"/>
    <property type="evidence" value="ECO:0007669"/>
    <property type="project" value="UniProtKB-KW"/>
</dbReference>
<dbReference type="EMBL" id="JAQMWT010000524">
    <property type="protein sequence ID" value="KAJ8600360.1"/>
    <property type="molecule type" value="Genomic_DNA"/>
</dbReference>
<dbReference type="InterPro" id="IPR002893">
    <property type="entry name" value="Znf_MYND"/>
</dbReference>
<evidence type="ECO:0000256" key="2">
    <source>
        <dbReference type="ARBA" id="ARBA00022771"/>
    </source>
</evidence>
<evidence type="ECO:0000256" key="3">
    <source>
        <dbReference type="ARBA" id="ARBA00022833"/>
    </source>
</evidence>
<dbReference type="Pfam" id="PF01753">
    <property type="entry name" value="zf-MYND"/>
    <property type="match status" value="1"/>
</dbReference>
<protein>
    <recommendedName>
        <fullName evidence="6">MYND-type domain-containing protein</fullName>
    </recommendedName>
</protein>
<organism evidence="7 8">
    <name type="scientific">Chrysophaeum taylorii</name>
    <dbReference type="NCBI Taxonomy" id="2483200"/>
    <lineage>
        <taxon>Eukaryota</taxon>
        <taxon>Sar</taxon>
        <taxon>Stramenopiles</taxon>
        <taxon>Ochrophyta</taxon>
        <taxon>Pelagophyceae</taxon>
        <taxon>Pelagomonadales</taxon>
        <taxon>Pelagomonadaceae</taxon>
        <taxon>Chrysophaeum</taxon>
    </lineage>
</organism>
<dbReference type="Gene3D" id="6.10.140.2220">
    <property type="match status" value="1"/>
</dbReference>
<proteinExistence type="predicted"/>
<evidence type="ECO:0000259" key="6">
    <source>
        <dbReference type="PROSITE" id="PS50865"/>
    </source>
</evidence>
<keyword evidence="1" id="KW-0479">Metal-binding</keyword>
<evidence type="ECO:0000313" key="8">
    <source>
        <dbReference type="Proteomes" id="UP001230188"/>
    </source>
</evidence>
<feature type="region of interest" description="Disordered" evidence="5">
    <location>
        <begin position="122"/>
        <end position="147"/>
    </location>
</feature>
<dbReference type="SUPFAM" id="SSF144232">
    <property type="entry name" value="HIT/MYND zinc finger-like"/>
    <property type="match status" value="1"/>
</dbReference>